<dbReference type="InterPro" id="IPR001054">
    <property type="entry name" value="A/G_cyclase"/>
</dbReference>
<keyword evidence="1" id="KW-0472">Membrane</keyword>
<feature type="domain" description="Guanylate cyclase" evidence="2">
    <location>
        <begin position="275"/>
        <end position="407"/>
    </location>
</feature>
<dbReference type="InterPro" id="IPR029787">
    <property type="entry name" value="Nucleotide_cyclase"/>
</dbReference>
<dbReference type="PANTHER" id="PTHR43081:SF1">
    <property type="entry name" value="ADENYLATE CYCLASE, TERMINAL-DIFFERENTIATION SPECIFIC"/>
    <property type="match status" value="1"/>
</dbReference>
<feature type="transmembrane region" description="Helical" evidence="1">
    <location>
        <begin position="133"/>
        <end position="152"/>
    </location>
</feature>
<dbReference type="EC" id="4.6.1.1" evidence="3"/>
<dbReference type="PANTHER" id="PTHR43081">
    <property type="entry name" value="ADENYLATE CYCLASE, TERMINAL-DIFFERENTIATION SPECIFIC-RELATED"/>
    <property type="match status" value="1"/>
</dbReference>
<dbReference type="InterPro" id="IPR050697">
    <property type="entry name" value="Adenylyl/Guanylyl_Cyclase_3/4"/>
</dbReference>
<dbReference type="Gene3D" id="3.30.70.1230">
    <property type="entry name" value="Nucleotide cyclase"/>
    <property type="match status" value="1"/>
</dbReference>
<evidence type="ECO:0000313" key="3">
    <source>
        <dbReference type="EMBL" id="MBB4015985.1"/>
    </source>
</evidence>
<feature type="transmembrane region" description="Helical" evidence="1">
    <location>
        <begin position="44"/>
        <end position="64"/>
    </location>
</feature>
<accession>A0A840BRI0</accession>
<dbReference type="AlphaFoldDB" id="A0A840BRI0"/>
<dbReference type="RefSeq" id="WP_183315863.1">
    <property type="nucleotide sequence ID" value="NZ_JACIEN010000001.1"/>
</dbReference>
<comment type="caution">
    <text evidence="3">The sequence shown here is derived from an EMBL/GenBank/DDBJ whole genome shotgun (WGS) entry which is preliminary data.</text>
</comment>
<feature type="transmembrane region" description="Helical" evidence="1">
    <location>
        <begin position="159"/>
        <end position="178"/>
    </location>
</feature>
<evidence type="ECO:0000259" key="2">
    <source>
        <dbReference type="PROSITE" id="PS50125"/>
    </source>
</evidence>
<keyword evidence="4" id="KW-1185">Reference proteome</keyword>
<dbReference type="Proteomes" id="UP000577362">
    <property type="component" value="Unassembled WGS sequence"/>
</dbReference>
<feature type="transmembrane region" description="Helical" evidence="1">
    <location>
        <begin position="70"/>
        <end position="90"/>
    </location>
</feature>
<dbReference type="Pfam" id="PF00211">
    <property type="entry name" value="Guanylate_cyc"/>
    <property type="match status" value="1"/>
</dbReference>
<feature type="transmembrane region" description="Helical" evidence="1">
    <location>
        <begin position="102"/>
        <end position="121"/>
    </location>
</feature>
<dbReference type="SUPFAM" id="SSF55073">
    <property type="entry name" value="Nucleotide cyclase"/>
    <property type="match status" value="1"/>
</dbReference>
<protein>
    <submittedName>
        <fullName evidence="3">Adenylate cyclase</fullName>
        <ecNumber evidence="3">4.6.1.1</ecNumber>
    </submittedName>
</protein>
<organism evidence="3 4">
    <name type="scientific">Chelatococcus caeni</name>
    <dbReference type="NCBI Taxonomy" id="1348468"/>
    <lineage>
        <taxon>Bacteria</taxon>
        <taxon>Pseudomonadati</taxon>
        <taxon>Pseudomonadota</taxon>
        <taxon>Alphaproteobacteria</taxon>
        <taxon>Hyphomicrobiales</taxon>
        <taxon>Chelatococcaceae</taxon>
        <taxon>Chelatococcus</taxon>
    </lineage>
</organism>
<evidence type="ECO:0000313" key="4">
    <source>
        <dbReference type="Proteomes" id="UP000577362"/>
    </source>
</evidence>
<dbReference type="GO" id="GO:0004016">
    <property type="term" value="F:adenylate cyclase activity"/>
    <property type="evidence" value="ECO:0007669"/>
    <property type="project" value="UniProtKB-EC"/>
</dbReference>
<name>A0A840BRI0_9HYPH</name>
<reference evidence="3 4" key="1">
    <citation type="submission" date="2020-08" db="EMBL/GenBank/DDBJ databases">
        <title>Genomic Encyclopedia of Type Strains, Phase IV (KMG-IV): sequencing the most valuable type-strain genomes for metagenomic binning, comparative biology and taxonomic classification.</title>
        <authorList>
            <person name="Goeker M."/>
        </authorList>
    </citation>
    <scope>NUCLEOTIDE SEQUENCE [LARGE SCALE GENOMIC DNA]</scope>
    <source>
        <strain evidence="3 4">DSM 103737</strain>
    </source>
</reference>
<keyword evidence="1" id="KW-0812">Transmembrane</keyword>
<feature type="transmembrane region" description="Helical" evidence="1">
    <location>
        <begin position="203"/>
        <end position="227"/>
    </location>
</feature>
<gene>
    <name evidence="3" type="ORF">GGR16_000991</name>
</gene>
<dbReference type="SMART" id="SM00044">
    <property type="entry name" value="CYCc"/>
    <property type="match status" value="1"/>
</dbReference>
<dbReference type="CDD" id="cd07302">
    <property type="entry name" value="CHD"/>
    <property type="match status" value="1"/>
</dbReference>
<dbReference type="GO" id="GO:0035556">
    <property type="term" value="P:intracellular signal transduction"/>
    <property type="evidence" value="ECO:0007669"/>
    <property type="project" value="InterPro"/>
</dbReference>
<sequence>MAVGDLGTASTRSAGRRLGALGAFGRLPERAQRIVDGETREAEVLSAWLVVAIAVFFNVLYAVSPKALDAIGAFRPVPVVGGIFLVLGLVRVALARRGRMRGWLVPAFTVIDFALLYGLIWSFHLQYQQPAAFYLKAPTFLLVFLFIAIRALRFEPRLVIFAGVVAAVGWAGMTAYAFDAAGADVDAPAVTRDFVTYMTSNSILLGAEVEKIVAILLFTGVLAIAIARGRRQLLTAALGLSATAELSRFFDPTIARRITSGDALAPGRGEMVEAAVLVADIRGFTRFVADHPPDEVMRLLIAYQQRMGAIIASHGGAIDKFLGDGILATFGCTGVSPTPTADALRAVLALADEAARFSHAFAAAGGRKVDVGFAVVSGRVLFGTVGNDGRLEYTVIGEPVNLAAKLEKHNKIGCTCAVTDAATLARAEAEGFAAAAAFRLVPGVAVEGVAGPVDLAVMDRAAAEGSA</sequence>
<keyword evidence="3" id="KW-0456">Lyase</keyword>
<evidence type="ECO:0000256" key="1">
    <source>
        <dbReference type="SAM" id="Phobius"/>
    </source>
</evidence>
<dbReference type="GO" id="GO:0009190">
    <property type="term" value="P:cyclic nucleotide biosynthetic process"/>
    <property type="evidence" value="ECO:0007669"/>
    <property type="project" value="InterPro"/>
</dbReference>
<keyword evidence="1" id="KW-1133">Transmembrane helix</keyword>
<proteinExistence type="predicted"/>
<dbReference type="PROSITE" id="PS50125">
    <property type="entry name" value="GUANYLATE_CYCLASE_2"/>
    <property type="match status" value="1"/>
</dbReference>
<dbReference type="EMBL" id="JACIEN010000001">
    <property type="protein sequence ID" value="MBB4015985.1"/>
    <property type="molecule type" value="Genomic_DNA"/>
</dbReference>